<evidence type="ECO:0000313" key="2">
    <source>
        <dbReference type="Proteomes" id="UP000231530"/>
    </source>
</evidence>
<protein>
    <submittedName>
        <fullName evidence="1">Uncharacterized protein</fullName>
    </submittedName>
</protein>
<accession>A0A2H0TWM9</accession>
<reference evidence="2" key="1">
    <citation type="submission" date="2017-09" db="EMBL/GenBank/DDBJ databases">
        <title>Depth-based differentiation of microbial function through sediment-hosted aquifers and enrichment of novel symbionts in the deep terrestrial subsurface.</title>
        <authorList>
            <person name="Probst A.J."/>
            <person name="Ladd B."/>
            <person name="Jarett J.K."/>
            <person name="Geller-Mcgrath D.E."/>
            <person name="Sieber C.M.K."/>
            <person name="Emerson J.B."/>
            <person name="Anantharaman K."/>
            <person name="Thomas B.C."/>
            <person name="Malmstrom R."/>
            <person name="Stieglmeier M."/>
            <person name="Klingl A."/>
            <person name="Woyke T."/>
            <person name="Ryan C.M."/>
            <person name="Banfield J.F."/>
        </authorList>
    </citation>
    <scope>NUCLEOTIDE SEQUENCE [LARGE SCALE GENOMIC DNA]</scope>
</reference>
<name>A0A2H0TWM9_9BACT</name>
<proteinExistence type="predicted"/>
<comment type="caution">
    <text evidence="1">The sequence shown here is derived from an EMBL/GenBank/DDBJ whole genome shotgun (WGS) entry which is preliminary data.</text>
</comment>
<dbReference type="AlphaFoldDB" id="A0A2H0TWM9"/>
<sequence>MRFYCDDIQYELPIEELEARGGACYVQDATGHMVSLTVRMNHAHQQVNVQVHGRVSDWQVPLGALIGQPAAGKVEDPTILNTVTSISLSAALSEEREDPGHDRVGSKTRLIIVLAILMFVLGE</sequence>
<dbReference type="Proteomes" id="UP000231530">
    <property type="component" value="Unassembled WGS sequence"/>
</dbReference>
<organism evidence="1 2">
    <name type="scientific">Candidatus Magasanikbacteria bacterium CG10_big_fil_rev_8_21_14_0_10_42_10</name>
    <dbReference type="NCBI Taxonomy" id="1974649"/>
    <lineage>
        <taxon>Bacteria</taxon>
        <taxon>Candidatus Magasanikiibacteriota</taxon>
    </lineage>
</organism>
<gene>
    <name evidence="1" type="ORF">COU32_01420</name>
</gene>
<dbReference type="EMBL" id="PFBY01000019">
    <property type="protein sequence ID" value="PIR76551.1"/>
    <property type="molecule type" value="Genomic_DNA"/>
</dbReference>
<evidence type="ECO:0000313" key="1">
    <source>
        <dbReference type="EMBL" id="PIR76551.1"/>
    </source>
</evidence>